<protein>
    <submittedName>
        <fullName evidence="1">YolD-like family protein</fullName>
    </submittedName>
</protein>
<gene>
    <name evidence="1" type="ORF">LPT13_02075</name>
</gene>
<comment type="caution">
    <text evidence="1">The sequence shown here is derived from an EMBL/GenBank/DDBJ whole genome shotgun (WGS) entry which is preliminary data.</text>
</comment>
<proteinExistence type="predicted"/>
<organism evidence="1 2">
    <name type="scientific">Adlercreutzia faecimuris</name>
    <dbReference type="NCBI Taxonomy" id="2897341"/>
    <lineage>
        <taxon>Bacteria</taxon>
        <taxon>Bacillati</taxon>
        <taxon>Actinomycetota</taxon>
        <taxon>Coriobacteriia</taxon>
        <taxon>Eggerthellales</taxon>
        <taxon>Eggerthellaceae</taxon>
        <taxon>Adlercreutzia</taxon>
    </lineage>
</organism>
<dbReference type="RefSeq" id="WP_242162992.1">
    <property type="nucleotide sequence ID" value="NZ_JAJMLW010000001.1"/>
</dbReference>
<accession>A0ABS9WE44</accession>
<sequence length="143" mass="16094">MPDAPVLRPVAVVPTDAGADEFEAGEWGFPDEDVAAPRVLGRPHPDRARQFVPFAALRGYYDLVHERERIPAPRRELSEDEARELNAVLAQADRGSLVSVTYYDGEAYVTCEGRVSQKDEIYHDLWVIRTRIPFAAISALRFL</sequence>
<dbReference type="Proteomes" id="UP001430755">
    <property type="component" value="Unassembled WGS sequence"/>
</dbReference>
<keyword evidence="2" id="KW-1185">Reference proteome</keyword>
<evidence type="ECO:0000313" key="2">
    <source>
        <dbReference type="Proteomes" id="UP001430755"/>
    </source>
</evidence>
<name>A0ABS9WE44_9ACTN</name>
<evidence type="ECO:0000313" key="1">
    <source>
        <dbReference type="EMBL" id="MCI2241138.1"/>
    </source>
</evidence>
<dbReference type="EMBL" id="JAJMLW010000001">
    <property type="protein sequence ID" value="MCI2241138.1"/>
    <property type="molecule type" value="Genomic_DNA"/>
</dbReference>
<reference evidence="1" key="1">
    <citation type="submission" date="2021-11" db="EMBL/GenBank/DDBJ databases">
        <title>A Novel Adlercreutzia Species, isolated from a Allomyrina dichotoma larva feces.</title>
        <authorList>
            <person name="Suh M.K."/>
        </authorList>
    </citation>
    <scope>NUCLEOTIDE SEQUENCE</scope>
    <source>
        <strain evidence="1">JBNU-10</strain>
    </source>
</reference>